<dbReference type="EMBL" id="CARXXK010000235">
    <property type="protein sequence ID" value="CAI6370171.1"/>
    <property type="molecule type" value="Genomic_DNA"/>
</dbReference>
<name>A0AAV0XPU2_9HEMI</name>
<reference evidence="1 2" key="1">
    <citation type="submission" date="2023-01" db="EMBL/GenBank/DDBJ databases">
        <authorList>
            <person name="Whitehead M."/>
        </authorList>
    </citation>
    <scope>NUCLEOTIDE SEQUENCE [LARGE SCALE GENOMIC DNA]</scope>
</reference>
<organism evidence="1 2">
    <name type="scientific">Macrosiphum euphorbiae</name>
    <name type="common">potato aphid</name>
    <dbReference type="NCBI Taxonomy" id="13131"/>
    <lineage>
        <taxon>Eukaryota</taxon>
        <taxon>Metazoa</taxon>
        <taxon>Ecdysozoa</taxon>
        <taxon>Arthropoda</taxon>
        <taxon>Hexapoda</taxon>
        <taxon>Insecta</taxon>
        <taxon>Pterygota</taxon>
        <taxon>Neoptera</taxon>
        <taxon>Paraneoptera</taxon>
        <taxon>Hemiptera</taxon>
        <taxon>Sternorrhyncha</taxon>
        <taxon>Aphidomorpha</taxon>
        <taxon>Aphidoidea</taxon>
        <taxon>Aphididae</taxon>
        <taxon>Macrosiphini</taxon>
        <taxon>Macrosiphum</taxon>
    </lineage>
</organism>
<sequence>MNKIITTIVEHDIGKKERDYTRIFISVCRRRRDNDISVWRANVPLSANKNSETLNVLVDHLFQDLTIQCQSTSVKRIGPVGSRTRPIVVQLNSPTDVHMVLKSKRKQRNLERWKNVWIHEDLTLMQRKQLSGLRSELKSLYDSGDHGWVIRNSYGSPKLVRTNPRQSTTENTKN</sequence>
<dbReference type="AlphaFoldDB" id="A0AAV0XPU2"/>
<evidence type="ECO:0000313" key="1">
    <source>
        <dbReference type="EMBL" id="CAI6370171.1"/>
    </source>
</evidence>
<comment type="caution">
    <text evidence="1">The sequence shown here is derived from an EMBL/GenBank/DDBJ whole genome shotgun (WGS) entry which is preliminary data.</text>
</comment>
<dbReference type="Proteomes" id="UP001160148">
    <property type="component" value="Unassembled WGS sequence"/>
</dbReference>
<proteinExistence type="predicted"/>
<keyword evidence="2" id="KW-1185">Reference proteome</keyword>
<gene>
    <name evidence="1" type="ORF">MEUPH1_LOCUS24320</name>
</gene>
<accession>A0AAV0XPU2</accession>
<evidence type="ECO:0000313" key="2">
    <source>
        <dbReference type="Proteomes" id="UP001160148"/>
    </source>
</evidence>
<protein>
    <submittedName>
        <fullName evidence="1">Uncharacterized protein</fullName>
    </submittedName>
</protein>